<protein>
    <submittedName>
        <fullName evidence="2">DUF624 domain-containing protein</fullName>
    </submittedName>
</protein>
<keyword evidence="3" id="KW-1185">Reference proteome</keyword>
<evidence type="ECO:0000313" key="3">
    <source>
        <dbReference type="Proteomes" id="UP001315967"/>
    </source>
</evidence>
<name>A0ABY5P972_9LACT</name>
<keyword evidence="1" id="KW-1133">Transmembrane helix</keyword>
<proteinExistence type="predicted"/>
<dbReference type="RefSeq" id="WP_313794790.1">
    <property type="nucleotide sequence ID" value="NZ_CP102453.1"/>
</dbReference>
<sequence>MNFSADSLLMRVMTWLAEMVKLQLFFWMGVLRGLIVGGIFPSLIAIFGTSRDMIRNEDINARKEKFWEVYQQEFKRANLVGYGSLVFAALLVIYFRLTTQITTGVATLFVFAGYGFIILFALLCLYIPTIMVHLDLSLFQTIKHAVIIMLACPVHTVIMGLMLLLFAYVVVRWFILVPFIAIAMLAFGLTYVGLDAINRLTVRLEKTSK</sequence>
<feature type="transmembrane region" description="Helical" evidence="1">
    <location>
        <begin position="146"/>
        <end position="167"/>
    </location>
</feature>
<reference evidence="2 3" key="1">
    <citation type="submission" date="2022-08" db="EMBL/GenBank/DDBJ databases">
        <title>Aerococcaceae sp. nov isolated from spoiled eye mask.</title>
        <authorList>
            <person name="Zhou G."/>
            <person name="Xie X.-B."/>
            <person name="Shi Q.-S."/>
            <person name="Wang Y.-S."/>
            <person name="Wen X."/>
            <person name="Peng H."/>
            <person name="Yang X.-J."/>
            <person name="Tao H.-B."/>
            <person name="Huang X.-M."/>
        </authorList>
    </citation>
    <scope>NUCLEOTIDE SEQUENCE [LARGE SCALE GENOMIC DNA]</scope>
    <source>
        <strain evidence="3">DM20194951</strain>
    </source>
</reference>
<gene>
    <name evidence="2" type="ORF">NRE15_06560</name>
</gene>
<evidence type="ECO:0000256" key="1">
    <source>
        <dbReference type="SAM" id="Phobius"/>
    </source>
</evidence>
<feature type="transmembrane region" description="Helical" evidence="1">
    <location>
        <begin position="109"/>
        <end position="134"/>
    </location>
</feature>
<keyword evidence="1" id="KW-0472">Membrane</keyword>
<feature type="transmembrane region" description="Helical" evidence="1">
    <location>
        <begin position="173"/>
        <end position="194"/>
    </location>
</feature>
<accession>A0ABY5P972</accession>
<dbReference type="InterPro" id="IPR006938">
    <property type="entry name" value="DUF624"/>
</dbReference>
<keyword evidence="1" id="KW-0812">Transmembrane</keyword>
<dbReference type="Pfam" id="PF04854">
    <property type="entry name" value="DUF624"/>
    <property type="match status" value="1"/>
</dbReference>
<feature type="transmembrane region" description="Helical" evidence="1">
    <location>
        <begin position="79"/>
        <end position="97"/>
    </location>
</feature>
<dbReference type="Proteomes" id="UP001315967">
    <property type="component" value="Chromosome"/>
</dbReference>
<organism evidence="2 3">
    <name type="scientific">Fundicoccus culcitae</name>
    <dbReference type="NCBI Taxonomy" id="2969821"/>
    <lineage>
        <taxon>Bacteria</taxon>
        <taxon>Bacillati</taxon>
        <taxon>Bacillota</taxon>
        <taxon>Bacilli</taxon>
        <taxon>Lactobacillales</taxon>
        <taxon>Aerococcaceae</taxon>
        <taxon>Fundicoccus</taxon>
    </lineage>
</organism>
<evidence type="ECO:0000313" key="2">
    <source>
        <dbReference type="EMBL" id="UUX35301.1"/>
    </source>
</evidence>
<feature type="transmembrane region" description="Helical" evidence="1">
    <location>
        <begin position="24"/>
        <end position="47"/>
    </location>
</feature>
<dbReference type="EMBL" id="CP102453">
    <property type="protein sequence ID" value="UUX35301.1"/>
    <property type="molecule type" value="Genomic_DNA"/>
</dbReference>